<name>A0ABN1KAE0_9BURK</name>
<keyword evidence="2" id="KW-1185">Reference proteome</keyword>
<dbReference type="SUPFAM" id="SSF52540">
    <property type="entry name" value="P-loop containing nucleoside triphosphate hydrolases"/>
    <property type="match status" value="1"/>
</dbReference>
<comment type="caution">
    <text evidence="1">The sequence shown here is derived from an EMBL/GenBank/DDBJ whole genome shotgun (WGS) entry which is preliminary data.</text>
</comment>
<proteinExistence type="predicted"/>
<dbReference type="EMBL" id="BAAAEW010000026">
    <property type="protein sequence ID" value="GAA0760166.1"/>
    <property type="molecule type" value="Genomic_DNA"/>
</dbReference>
<dbReference type="InterPro" id="IPR027417">
    <property type="entry name" value="P-loop_NTPase"/>
</dbReference>
<evidence type="ECO:0000313" key="1">
    <source>
        <dbReference type="EMBL" id="GAA0760166.1"/>
    </source>
</evidence>
<evidence type="ECO:0000313" key="2">
    <source>
        <dbReference type="Proteomes" id="UP001500279"/>
    </source>
</evidence>
<reference evidence="1 2" key="1">
    <citation type="journal article" date="2019" name="Int. J. Syst. Evol. Microbiol.">
        <title>The Global Catalogue of Microorganisms (GCM) 10K type strain sequencing project: providing services to taxonomists for standard genome sequencing and annotation.</title>
        <authorList>
            <consortium name="The Broad Institute Genomics Platform"/>
            <consortium name="The Broad Institute Genome Sequencing Center for Infectious Disease"/>
            <person name="Wu L."/>
            <person name="Ma J."/>
        </authorList>
    </citation>
    <scope>NUCLEOTIDE SEQUENCE [LARGE SCALE GENOMIC DNA]</scope>
    <source>
        <strain evidence="1 2">JCM 15503</strain>
    </source>
</reference>
<organism evidence="1 2">
    <name type="scientific">Ideonella azotifigens</name>
    <dbReference type="NCBI Taxonomy" id="513160"/>
    <lineage>
        <taxon>Bacteria</taxon>
        <taxon>Pseudomonadati</taxon>
        <taxon>Pseudomonadota</taxon>
        <taxon>Betaproteobacteria</taxon>
        <taxon>Burkholderiales</taxon>
        <taxon>Sphaerotilaceae</taxon>
        <taxon>Ideonella</taxon>
    </lineage>
</organism>
<protein>
    <recommendedName>
        <fullName evidence="3">Sulfotransferase</fullName>
    </recommendedName>
</protein>
<gene>
    <name evidence="1" type="ORF">GCM10009107_42410</name>
</gene>
<dbReference type="Gene3D" id="3.40.50.300">
    <property type="entry name" value="P-loop containing nucleotide triphosphate hydrolases"/>
    <property type="match status" value="1"/>
</dbReference>
<dbReference type="Proteomes" id="UP001500279">
    <property type="component" value="Unassembled WGS sequence"/>
</dbReference>
<sequence>MLRDLLRRHPNLACPEETHFYRWGDPMGTDNLRKVLSSNPVLREHRKIDQIQESEFTRMMEQSTSRADLYQRYMQCYIERNKPQARRWFDKTPQNVYGAMLMACSMPDARFVHIVRNPLNVVASLRLGKVIKVGALLGAINYWTEAEHIMRGLKQAFPDRVYEMRYEDLMDDGPGHTRLLMSFLGEAYDPAWFADFVMTPSDHRGAEVLSPEDTQVVLQACEAGMRRHGYLPAAGGAVQA</sequence>
<dbReference type="Pfam" id="PF13469">
    <property type="entry name" value="Sulfotransfer_3"/>
    <property type="match status" value="1"/>
</dbReference>
<accession>A0ABN1KAE0</accession>
<evidence type="ECO:0008006" key="3">
    <source>
        <dbReference type="Google" id="ProtNLM"/>
    </source>
</evidence>